<sequence>MFGYVTPCRMELKIKDFEKFKAYYCGVCKSIKDNYGNIPRASLNYDMTFLAILIDSLETNPLDVKLHRCAVHPLKKRLYIANNNAVSYASKMNINLAHYKFLDDLNDEKSLKFSLLYRISRIYVNKDSSDLNNMKQLIKDSLDKLSNQEKDPKEKNIDSLSDSFAHLTACILSEYKFKDESFKQDLYWLGYNLGKWIYIIDAMDDLEEDMKKNRFNAINHCFNEQNMTYKALYDLIKNRVEFILISCGSQCLDYFHKLPLNRNHELLENILKYGLMEKMDMIFNPEQYKKNNIYKDLQKGV</sequence>
<evidence type="ECO:0000313" key="1">
    <source>
        <dbReference type="EMBL" id="MBU5592846.1"/>
    </source>
</evidence>
<evidence type="ECO:0000313" key="2">
    <source>
        <dbReference type="Proteomes" id="UP000736583"/>
    </source>
</evidence>
<dbReference type="RefSeq" id="WP_216457549.1">
    <property type="nucleotide sequence ID" value="NZ_JAHLQL010000005.1"/>
</dbReference>
<gene>
    <name evidence="1" type="ORF">KQI89_13920</name>
</gene>
<keyword evidence="2" id="KW-1185">Reference proteome</keyword>
<dbReference type="EMBL" id="JAHLQL010000005">
    <property type="protein sequence ID" value="MBU5592846.1"/>
    <property type="molecule type" value="Genomic_DNA"/>
</dbReference>
<proteinExistence type="predicted"/>
<organism evidence="1 2">
    <name type="scientific">Clostridium simiarum</name>
    <dbReference type="NCBI Taxonomy" id="2841506"/>
    <lineage>
        <taxon>Bacteria</taxon>
        <taxon>Bacillati</taxon>
        <taxon>Bacillota</taxon>
        <taxon>Clostridia</taxon>
        <taxon>Eubacteriales</taxon>
        <taxon>Clostridiaceae</taxon>
        <taxon>Clostridium</taxon>
    </lineage>
</organism>
<name>A0ABS6F2W3_9CLOT</name>
<dbReference type="InterPro" id="IPR043740">
    <property type="entry name" value="DUF5685"/>
</dbReference>
<dbReference type="Proteomes" id="UP000736583">
    <property type="component" value="Unassembled WGS sequence"/>
</dbReference>
<reference evidence="1 2" key="1">
    <citation type="submission" date="2021-06" db="EMBL/GenBank/DDBJ databases">
        <authorList>
            <person name="Sun Q."/>
            <person name="Li D."/>
        </authorList>
    </citation>
    <scope>NUCLEOTIDE SEQUENCE [LARGE SCALE GENOMIC DNA]</scope>
    <source>
        <strain evidence="1 2">MSJ-4</strain>
    </source>
</reference>
<dbReference type="Pfam" id="PF18937">
    <property type="entry name" value="DUF5685"/>
    <property type="match status" value="1"/>
</dbReference>
<accession>A0ABS6F2W3</accession>
<comment type="caution">
    <text evidence="1">The sequence shown here is derived from an EMBL/GenBank/DDBJ whole genome shotgun (WGS) entry which is preliminary data.</text>
</comment>
<protein>
    <submittedName>
        <fullName evidence="1">Uncharacterized protein</fullName>
    </submittedName>
</protein>